<reference evidence="2" key="1">
    <citation type="submission" date="2016-12" db="EMBL/GenBank/DDBJ databases">
        <title>Discovery of methanogenic haloarchaea.</title>
        <authorList>
            <person name="Sorokin D.Y."/>
            <person name="Makarova K.S."/>
            <person name="Abbas B."/>
            <person name="Ferrer M."/>
            <person name="Golyshin P.N."/>
        </authorList>
    </citation>
    <scope>NUCLEOTIDE SEQUENCE [LARGE SCALE GENOMIC DNA]</scope>
    <source>
        <strain evidence="2">HMET1</strain>
    </source>
</reference>
<proteinExistence type="predicted"/>
<dbReference type="Pfam" id="PF26447">
    <property type="entry name" value="DUF8126"/>
    <property type="match status" value="1"/>
</dbReference>
<keyword evidence="3" id="KW-1185">Reference proteome</keyword>
<sequence>MEEGKLLICRTYDPVEQTATGTWKASANDLELLRNKEKIRDLREKLEEQAKKGLKVRALLPSLVRNSVNEIASDLIKSIEEEAIYNGEKINKNTMEELK</sequence>
<comment type="caution">
    <text evidence="2">The sequence shown here is derived from an EMBL/GenBank/DDBJ whole genome shotgun (WGS) entry which is preliminary data.</text>
</comment>
<protein>
    <recommendedName>
        <fullName evidence="1">DUF8125 domain-containing protein</fullName>
    </recommendedName>
</protein>
<dbReference type="InterPro" id="IPR058439">
    <property type="entry name" value="DUF8126"/>
</dbReference>
<organism evidence="2 3">
    <name type="scientific">Methanohalarchaeum thermophilum</name>
    <dbReference type="NCBI Taxonomy" id="1903181"/>
    <lineage>
        <taxon>Archaea</taxon>
        <taxon>Methanobacteriati</taxon>
        <taxon>Methanobacteriota</taxon>
        <taxon>Methanonatronarchaeia</taxon>
        <taxon>Methanonatronarchaeales</taxon>
        <taxon>Methanonatronarchaeaceae</taxon>
        <taxon>Candidatus Methanohalarchaeum</taxon>
    </lineage>
</organism>
<dbReference type="AlphaFoldDB" id="A0A1Q6DT07"/>
<gene>
    <name evidence="2" type="ORF">BTN85_2118</name>
</gene>
<evidence type="ECO:0000313" key="2">
    <source>
        <dbReference type="EMBL" id="OKY77467.1"/>
    </source>
</evidence>
<evidence type="ECO:0000313" key="3">
    <source>
        <dbReference type="Proteomes" id="UP000185744"/>
    </source>
</evidence>
<dbReference type="STRING" id="1903181.BTN85_2118"/>
<evidence type="ECO:0000259" key="1">
    <source>
        <dbReference type="Pfam" id="PF26447"/>
    </source>
</evidence>
<accession>A0A1Q6DT07</accession>
<dbReference type="EMBL" id="MSDW01000002">
    <property type="protein sequence ID" value="OKY77467.1"/>
    <property type="molecule type" value="Genomic_DNA"/>
</dbReference>
<dbReference type="InParanoid" id="A0A1Q6DT07"/>
<dbReference type="Proteomes" id="UP000185744">
    <property type="component" value="Unassembled WGS sequence"/>
</dbReference>
<feature type="domain" description="DUF8125" evidence="1">
    <location>
        <begin position="31"/>
        <end position="98"/>
    </location>
</feature>
<name>A0A1Q6DT07_METT1</name>